<evidence type="ECO:0000256" key="4">
    <source>
        <dbReference type="ARBA" id="ARBA00022692"/>
    </source>
</evidence>
<dbReference type="EMBL" id="CM007892">
    <property type="protein sequence ID" value="OTG32977.1"/>
    <property type="molecule type" value="Genomic_DNA"/>
</dbReference>
<evidence type="ECO:0000256" key="6">
    <source>
        <dbReference type="ARBA" id="ARBA00023136"/>
    </source>
</evidence>
<keyword evidence="10" id="KW-1185">Reference proteome</keyword>
<reference evidence="9" key="2">
    <citation type="submission" date="2017-02" db="EMBL/GenBank/DDBJ databases">
        <title>Sunflower complete genome.</title>
        <authorList>
            <person name="Langlade N."/>
            <person name="Munos S."/>
        </authorList>
    </citation>
    <scope>NUCLEOTIDE SEQUENCE [LARGE SCALE GENOMIC DNA]</scope>
    <source>
        <tissue evidence="9">Leaves</tissue>
    </source>
</reference>
<evidence type="ECO:0000256" key="5">
    <source>
        <dbReference type="ARBA" id="ARBA00022989"/>
    </source>
</evidence>
<evidence type="ECO:0000256" key="7">
    <source>
        <dbReference type="RuleBase" id="RU363107"/>
    </source>
</evidence>
<keyword evidence="7" id="KW-0813">Transport</keyword>
<comment type="subcellular location">
    <subcellularLocation>
        <location evidence="2 7">Membrane</location>
        <topology evidence="2 7">Multi-pass membrane protein</topology>
    </subcellularLocation>
</comment>
<protein>
    <recommendedName>
        <fullName evidence="7">PRA1 family protein</fullName>
    </recommendedName>
</protein>
<comment type="similarity">
    <text evidence="3 7">Belongs to the PRA1 family.</text>
</comment>
<dbReference type="InterPro" id="IPR004895">
    <property type="entry name" value="Prenylated_rab_accept_PRA1"/>
</dbReference>
<feature type="transmembrane region" description="Helical" evidence="7">
    <location>
        <begin position="57"/>
        <end position="90"/>
    </location>
</feature>
<evidence type="ECO:0000256" key="3">
    <source>
        <dbReference type="ARBA" id="ARBA00006483"/>
    </source>
</evidence>
<dbReference type="Gramene" id="mRNA:HanXRQr2_Chr03g0136641">
    <property type="protein sequence ID" value="CDS:HanXRQr2_Chr03g0136641.1"/>
    <property type="gene ID" value="HanXRQr2_Chr03g0136641"/>
</dbReference>
<dbReference type="Proteomes" id="UP000215914">
    <property type="component" value="Chromosome 3"/>
</dbReference>
<dbReference type="InParanoid" id="A0A251VBI7"/>
<comment type="function">
    <text evidence="1 7">May be involved in both secretory and endocytic intracellular trafficking in the endosomal/prevacuolar compartments.</text>
</comment>
<reference evidence="8" key="3">
    <citation type="submission" date="2020-06" db="EMBL/GenBank/DDBJ databases">
        <title>Helianthus annuus Genome sequencing and assembly Release 2.</title>
        <authorList>
            <person name="Gouzy J."/>
            <person name="Langlade N."/>
            <person name="Munos S."/>
        </authorList>
    </citation>
    <scope>NUCLEOTIDE SEQUENCE</scope>
    <source>
        <tissue evidence="8">Leaves</tissue>
    </source>
</reference>
<gene>
    <name evidence="9" type="ORF">HannXRQ_Chr03g0092481</name>
    <name evidence="8" type="ORF">HanXRQr2_Chr03g0136641</name>
</gene>
<evidence type="ECO:0000313" key="8">
    <source>
        <dbReference type="EMBL" id="KAF5816656.1"/>
    </source>
</evidence>
<keyword evidence="4 7" id="KW-0812">Transmembrane</keyword>
<dbReference type="AlphaFoldDB" id="A0A251VBI7"/>
<dbReference type="OMA" id="WYFLYFS"/>
<evidence type="ECO:0000256" key="2">
    <source>
        <dbReference type="ARBA" id="ARBA00004141"/>
    </source>
</evidence>
<evidence type="ECO:0000313" key="9">
    <source>
        <dbReference type="EMBL" id="OTG32977.1"/>
    </source>
</evidence>
<organism evidence="9 10">
    <name type="scientific">Helianthus annuus</name>
    <name type="common">Common sunflower</name>
    <dbReference type="NCBI Taxonomy" id="4232"/>
    <lineage>
        <taxon>Eukaryota</taxon>
        <taxon>Viridiplantae</taxon>
        <taxon>Streptophyta</taxon>
        <taxon>Embryophyta</taxon>
        <taxon>Tracheophyta</taxon>
        <taxon>Spermatophyta</taxon>
        <taxon>Magnoliopsida</taxon>
        <taxon>eudicotyledons</taxon>
        <taxon>Gunneridae</taxon>
        <taxon>Pentapetalae</taxon>
        <taxon>asterids</taxon>
        <taxon>campanulids</taxon>
        <taxon>Asterales</taxon>
        <taxon>Asteraceae</taxon>
        <taxon>Asteroideae</taxon>
        <taxon>Heliantheae alliance</taxon>
        <taxon>Heliantheae</taxon>
        <taxon>Helianthus</taxon>
    </lineage>
</organism>
<dbReference type="OrthoDB" id="63113at2759"/>
<evidence type="ECO:0000256" key="1">
    <source>
        <dbReference type="ARBA" id="ARBA00002501"/>
    </source>
</evidence>
<keyword evidence="5 7" id="KW-1133">Transmembrane helix</keyword>
<dbReference type="GO" id="GO:0016192">
    <property type="term" value="P:vesicle-mediated transport"/>
    <property type="evidence" value="ECO:0000318"/>
    <property type="project" value="GO_Central"/>
</dbReference>
<dbReference type="Pfam" id="PF03208">
    <property type="entry name" value="PRA1"/>
    <property type="match status" value="1"/>
</dbReference>
<name>A0A251VBI7_HELAN</name>
<feature type="transmembrane region" description="Helical" evidence="7">
    <location>
        <begin position="102"/>
        <end position="122"/>
    </location>
</feature>
<dbReference type="STRING" id="4232.A0A251VBI7"/>
<sequence>MTPSSTAESTTATEIRHSIRPWSSFLSLSSFSLPLSLPDLSLRFNNNLYTFRANYTILSLLIFILTLIFRPITAIIFLILIATWIYLLVARDTPLVVLDFEIGDRMVLIALSVITIVSVAVASVWWNLFVSILISVLVISLHAILMTPDDSESPYGALLNVVDEDGPSGGAYMQV</sequence>
<reference evidence="8 10" key="1">
    <citation type="journal article" date="2017" name="Nature">
        <title>The sunflower genome provides insights into oil metabolism, flowering and Asterid evolution.</title>
        <authorList>
            <person name="Badouin H."/>
            <person name="Gouzy J."/>
            <person name="Grassa C.J."/>
            <person name="Murat F."/>
            <person name="Staton S.E."/>
            <person name="Cottret L."/>
            <person name="Lelandais-Briere C."/>
            <person name="Owens G.L."/>
            <person name="Carrere S."/>
            <person name="Mayjonade B."/>
            <person name="Legrand L."/>
            <person name="Gill N."/>
            <person name="Kane N.C."/>
            <person name="Bowers J.E."/>
            <person name="Hubner S."/>
            <person name="Bellec A."/>
            <person name="Berard A."/>
            <person name="Berges H."/>
            <person name="Blanchet N."/>
            <person name="Boniface M.C."/>
            <person name="Brunel D."/>
            <person name="Catrice O."/>
            <person name="Chaidir N."/>
            <person name="Claudel C."/>
            <person name="Donnadieu C."/>
            <person name="Faraut T."/>
            <person name="Fievet G."/>
            <person name="Helmstetter N."/>
            <person name="King M."/>
            <person name="Knapp S.J."/>
            <person name="Lai Z."/>
            <person name="Le Paslier M.C."/>
            <person name="Lippi Y."/>
            <person name="Lorenzon L."/>
            <person name="Mandel J.R."/>
            <person name="Marage G."/>
            <person name="Marchand G."/>
            <person name="Marquand E."/>
            <person name="Bret-Mestries E."/>
            <person name="Morien E."/>
            <person name="Nambeesan S."/>
            <person name="Nguyen T."/>
            <person name="Pegot-Espagnet P."/>
            <person name="Pouilly N."/>
            <person name="Raftis F."/>
            <person name="Sallet E."/>
            <person name="Schiex T."/>
            <person name="Thomas J."/>
            <person name="Vandecasteele C."/>
            <person name="Vares D."/>
            <person name="Vear F."/>
            <person name="Vautrin S."/>
            <person name="Crespi M."/>
            <person name="Mangin B."/>
            <person name="Burke J.M."/>
            <person name="Salse J."/>
            <person name="Munos S."/>
            <person name="Vincourt P."/>
            <person name="Rieseberg L.H."/>
            <person name="Langlade N.B."/>
        </authorList>
    </citation>
    <scope>NUCLEOTIDE SEQUENCE [LARGE SCALE GENOMIC DNA]</scope>
    <source>
        <strain evidence="10">cv. SF193</strain>
        <tissue evidence="8">Leaves</tissue>
    </source>
</reference>
<evidence type="ECO:0000313" key="10">
    <source>
        <dbReference type="Proteomes" id="UP000215914"/>
    </source>
</evidence>
<keyword evidence="6 7" id="KW-0472">Membrane</keyword>
<dbReference type="EMBL" id="MNCJ02000318">
    <property type="protein sequence ID" value="KAF5816656.1"/>
    <property type="molecule type" value="Genomic_DNA"/>
</dbReference>
<dbReference type="GO" id="GO:0016020">
    <property type="term" value="C:membrane"/>
    <property type="evidence" value="ECO:0007669"/>
    <property type="project" value="UniProtKB-SubCell"/>
</dbReference>
<proteinExistence type="inferred from homology"/>
<dbReference type="GO" id="GO:0005794">
    <property type="term" value="C:Golgi apparatus"/>
    <property type="evidence" value="ECO:0000318"/>
    <property type="project" value="GO_Central"/>
</dbReference>
<dbReference type="GO" id="GO:0005783">
    <property type="term" value="C:endoplasmic reticulum"/>
    <property type="evidence" value="ECO:0000318"/>
    <property type="project" value="GO_Central"/>
</dbReference>
<dbReference type="PANTHER" id="PTHR19317:SF80">
    <property type="entry name" value="PRA1 FAMILY PROTEIN"/>
    <property type="match status" value="1"/>
</dbReference>
<accession>A0A251VBI7</accession>
<feature type="transmembrane region" description="Helical" evidence="7">
    <location>
        <begin position="128"/>
        <end position="145"/>
    </location>
</feature>
<dbReference type="PANTHER" id="PTHR19317">
    <property type="entry name" value="PRENYLATED RAB ACCEPTOR 1-RELATED"/>
    <property type="match status" value="1"/>
</dbReference>